<sequence length="141" mass="15811">MTQQEFAEFIGMSPASLSSIFNGRTRPTLNIVEAIKNKIPTISTDWLMFGTGSMYESEGGDAEQSVEENHSSTAASMLDFSAQNDLSSPDLFAETAAQRVPRTTQNHAKNIINIIDKKTRKITEIRIFFDDKTWETFVPKE</sequence>
<organism evidence="2">
    <name type="scientific">Prevotella sp. GTC17259</name>
    <dbReference type="NCBI Taxonomy" id="3236795"/>
    <lineage>
        <taxon>Bacteria</taxon>
        <taxon>Pseudomonadati</taxon>
        <taxon>Bacteroidota</taxon>
        <taxon>Bacteroidia</taxon>
        <taxon>Bacteroidales</taxon>
        <taxon>Prevotellaceae</taxon>
        <taxon>Prevotella</taxon>
    </lineage>
</organism>
<dbReference type="Gene3D" id="1.10.260.40">
    <property type="entry name" value="lambda repressor-like DNA-binding domains"/>
    <property type="match status" value="1"/>
</dbReference>
<dbReference type="SUPFAM" id="SSF47413">
    <property type="entry name" value="lambda repressor-like DNA-binding domains"/>
    <property type="match status" value="1"/>
</dbReference>
<proteinExistence type="predicted"/>
<accession>A0AB33J2T4</accession>
<gene>
    <name evidence="2" type="ORF">GTC17259_02020</name>
</gene>
<feature type="domain" description="HTH cro/C1-type" evidence="1">
    <location>
        <begin position="1"/>
        <end position="47"/>
    </location>
</feature>
<evidence type="ECO:0000313" key="2">
    <source>
        <dbReference type="EMBL" id="BFO75152.1"/>
    </source>
</evidence>
<dbReference type="CDD" id="cd00093">
    <property type="entry name" value="HTH_XRE"/>
    <property type="match status" value="1"/>
</dbReference>
<dbReference type="InterPro" id="IPR010982">
    <property type="entry name" value="Lambda_DNA-bd_dom_sf"/>
</dbReference>
<protein>
    <submittedName>
        <fullName evidence="2">Helix-turn-helix transcriptional regulator</fullName>
    </submittedName>
</protein>
<dbReference type="PROSITE" id="PS50943">
    <property type="entry name" value="HTH_CROC1"/>
    <property type="match status" value="1"/>
</dbReference>
<evidence type="ECO:0000259" key="1">
    <source>
        <dbReference type="PROSITE" id="PS50943"/>
    </source>
</evidence>
<dbReference type="GO" id="GO:0003677">
    <property type="term" value="F:DNA binding"/>
    <property type="evidence" value="ECO:0007669"/>
    <property type="project" value="InterPro"/>
</dbReference>
<reference evidence="2" key="1">
    <citation type="submission" date="2024-07" db="EMBL/GenBank/DDBJ databases">
        <title>Complete genome sequence of Prevotella sp. YM-2024 GTC17259.</title>
        <authorList>
            <person name="Hayashi M."/>
            <person name="Muto Y."/>
            <person name="Tanaka K."/>
            <person name="Niwa H."/>
        </authorList>
    </citation>
    <scope>NUCLEOTIDE SEQUENCE</scope>
    <source>
        <strain evidence="2">GTC17259</strain>
    </source>
</reference>
<dbReference type="EMBL" id="AP035787">
    <property type="protein sequence ID" value="BFO75152.1"/>
    <property type="molecule type" value="Genomic_DNA"/>
</dbReference>
<dbReference type="Pfam" id="PF01381">
    <property type="entry name" value="HTH_3"/>
    <property type="match status" value="1"/>
</dbReference>
<name>A0AB33J2T4_9BACT</name>
<dbReference type="InterPro" id="IPR001387">
    <property type="entry name" value="Cro/C1-type_HTH"/>
</dbReference>
<dbReference type="AlphaFoldDB" id="A0AB33J2T4"/>